<comment type="caution">
    <text evidence="1">The sequence shown here is derived from an EMBL/GenBank/DDBJ whole genome shotgun (WGS) entry which is preliminary data.</text>
</comment>
<dbReference type="AlphaFoldDB" id="A0A1F6GTJ7"/>
<organism evidence="1 2">
    <name type="scientific">Candidatus Lambdaproteobacteria bacterium RIFOXYD2_FULL_56_26</name>
    <dbReference type="NCBI Taxonomy" id="1817773"/>
    <lineage>
        <taxon>Bacteria</taxon>
        <taxon>Pseudomonadati</taxon>
        <taxon>Pseudomonadota</taxon>
        <taxon>Candidatus Lambdaproteobacteria</taxon>
    </lineage>
</organism>
<name>A0A1F6GTJ7_9PROT</name>
<dbReference type="EMBL" id="MFNF01000035">
    <property type="protein sequence ID" value="OGH01418.1"/>
    <property type="molecule type" value="Genomic_DNA"/>
</dbReference>
<evidence type="ECO:0000313" key="2">
    <source>
        <dbReference type="Proteomes" id="UP000177583"/>
    </source>
</evidence>
<accession>A0A1F6GTJ7</accession>
<evidence type="ECO:0000313" key="1">
    <source>
        <dbReference type="EMBL" id="OGH01418.1"/>
    </source>
</evidence>
<protein>
    <submittedName>
        <fullName evidence="1">Uncharacterized protein</fullName>
    </submittedName>
</protein>
<gene>
    <name evidence="1" type="ORF">A2557_09520</name>
</gene>
<proteinExistence type="predicted"/>
<dbReference type="Proteomes" id="UP000177583">
    <property type="component" value="Unassembled WGS sequence"/>
</dbReference>
<reference evidence="1 2" key="1">
    <citation type="journal article" date="2016" name="Nat. Commun.">
        <title>Thousands of microbial genomes shed light on interconnected biogeochemical processes in an aquifer system.</title>
        <authorList>
            <person name="Anantharaman K."/>
            <person name="Brown C.T."/>
            <person name="Hug L.A."/>
            <person name="Sharon I."/>
            <person name="Castelle C.J."/>
            <person name="Probst A.J."/>
            <person name="Thomas B.C."/>
            <person name="Singh A."/>
            <person name="Wilkins M.J."/>
            <person name="Karaoz U."/>
            <person name="Brodie E.L."/>
            <person name="Williams K.H."/>
            <person name="Hubbard S.S."/>
            <person name="Banfield J.F."/>
        </authorList>
    </citation>
    <scope>NUCLEOTIDE SEQUENCE [LARGE SCALE GENOMIC DNA]</scope>
</reference>
<sequence length="222" mass="25060">MVAWREKKLFPQRSMKSLLTLLLWGLWLPGLAFGQINFSLAQEDQIDLAKLEISKADFLAFAQKEVEEKKPGLGTYGIVELDACRYKVNGRPLAELRTSEGKPILLLSTPSCAQLVIEKALNQGTDFAAQKMSDYERRRCVVTLSSLFRPMMEYYTIHHELMAQSCPTCEAQEKRRLDTIGHYKGKLGQFCGPGTKAVEGFLLDLSRTLDQAFAQKVRAQKP</sequence>